<proteinExistence type="predicted"/>
<protein>
    <recommendedName>
        <fullName evidence="3">HprK-related kinase A</fullName>
    </recommendedName>
</protein>
<comment type="caution">
    <text evidence="1">The sequence shown here is derived from an EMBL/GenBank/DDBJ whole genome shotgun (WGS) entry which is preliminary data.</text>
</comment>
<accession>A0A420DX61</accession>
<dbReference type="RefSeq" id="WP_120200018.1">
    <property type="nucleotide sequence ID" value="NZ_RAQJ01000001.1"/>
</dbReference>
<gene>
    <name evidence="1" type="ORF">BXY80_0927</name>
</gene>
<dbReference type="OrthoDB" id="5430844at2"/>
<organism evidence="1 2">
    <name type="scientific">Ichthyenterobacterium magnum</name>
    <dbReference type="NCBI Taxonomy" id="1230530"/>
    <lineage>
        <taxon>Bacteria</taxon>
        <taxon>Pseudomonadati</taxon>
        <taxon>Bacteroidota</taxon>
        <taxon>Flavobacteriia</taxon>
        <taxon>Flavobacteriales</taxon>
        <taxon>Flavobacteriaceae</taxon>
        <taxon>Ichthyenterobacterium</taxon>
    </lineage>
</organism>
<evidence type="ECO:0000313" key="2">
    <source>
        <dbReference type="Proteomes" id="UP000284892"/>
    </source>
</evidence>
<dbReference type="Proteomes" id="UP000284892">
    <property type="component" value="Unassembled WGS sequence"/>
</dbReference>
<dbReference type="AlphaFoldDB" id="A0A420DX61"/>
<keyword evidence="2" id="KW-1185">Reference proteome</keyword>
<sequence>MKGATNIGFSLSTLLHWKVESNNSSWLNENISEFKSSQQDSLNNVTWDICVKQVGEINLDRDAKNVSEGIYCLHESIYIIDKFSNKKAHFKIKNKSYELDVETGFTFHYYAALLDAFIKIIAFQKGIVTLHASAIKRANKVSVFAAWRRMGKTTAILNILNKEDTIQVLADDAVMITKEGKLIPYLRGIDLYPYLPIPQNYLRINDKLKRHLAKFLQNFPLLPNKLRSKVIKRFLLPRLNLAVFGHASLIESVEVDNFYAIKKHLKGITQKNNITASELKNFIGRSSYFEIIEYQAIFEMVCSVYPKSNFSKLIIDYKTFQDKVNHVISSDSIMLELNLSKDYSDIKDLISII</sequence>
<evidence type="ECO:0000313" key="1">
    <source>
        <dbReference type="EMBL" id="RKE98832.1"/>
    </source>
</evidence>
<evidence type="ECO:0008006" key="3">
    <source>
        <dbReference type="Google" id="ProtNLM"/>
    </source>
</evidence>
<dbReference type="EMBL" id="RAQJ01000001">
    <property type="protein sequence ID" value="RKE98832.1"/>
    <property type="molecule type" value="Genomic_DNA"/>
</dbReference>
<reference evidence="1 2" key="1">
    <citation type="submission" date="2018-09" db="EMBL/GenBank/DDBJ databases">
        <title>Genomic Encyclopedia of Archaeal and Bacterial Type Strains, Phase II (KMG-II): from individual species to whole genera.</title>
        <authorList>
            <person name="Goeker M."/>
        </authorList>
    </citation>
    <scope>NUCLEOTIDE SEQUENCE [LARGE SCALE GENOMIC DNA]</scope>
    <source>
        <strain evidence="1 2">DSM 26283</strain>
    </source>
</reference>
<name>A0A420DX61_9FLAO</name>